<feature type="signal peptide" evidence="1">
    <location>
        <begin position="1"/>
        <end position="24"/>
    </location>
</feature>
<organism evidence="3 4">
    <name type="scientific">Aquitalea magnusonii</name>
    <dbReference type="NCBI Taxonomy" id="332411"/>
    <lineage>
        <taxon>Bacteria</taxon>
        <taxon>Pseudomonadati</taxon>
        <taxon>Pseudomonadota</taxon>
        <taxon>Betaproteobacteria</taxon>
        <taxon>Neisseriales</taxon>
        <taxon>Chromobacteriaceae</taxon>
        <taxon>Aquitalea</taxon>
    </lineage>
</organism>
<dbReference type="SMART" id="SM00014">
    <property type="entry name" value="acidPPc"/>
    <property type="match status" value="1"/>
</dbReference>
<reference evidence="3 4" key="1">
    <citation type="submission" date="2018-05" db="EMBL/GenBank/DDBJ databases">
        <title>Genomic Encyclopedia of Type Strains, Phase IV (KMG-IV): sequencing the most valuable type-strain genomes for metagenomic binning, comparative biology and taxonomic classification.</title>
        <authorList>
            <person name="Goeker M."/>
        </authorList>
    </citation>
    <scope>NUCLEOTIDE SEQUENCE [LARGE SCALE GENOMIC DNA]</scope>
    <source>
        <strain evidence="3 4">DSM 25134</strain>
    </source>
</reference>
<feature type="chain" id="PRO_5016356241" evidence="1">
    <location>
        <begin position="25"/>
        <end position="945"/>
    </location>
</feature>
<protein>
    <submittedName>
        <fullName evidence="3">Membrane-associated phospholipid phosphatase</fullName>
    </submittedName>
</protein>
<dbReference type="AlphaFoldDB" id="A0A318J3J6"/>
<dbReference type="CDD" id="cd03394">
    <property type="entry name" value="PAP2_like_5"/>
    <property type="match status" value="1"/>
</dbReference>
<evidence type="ECO:0000256" key="1">
    <source>
        <dbReference type="SAM" id="SignalP"/>
    </source>
</evidence>
<comment type="caution">
    <text evidence="3">The sequence shown here is derived from an EMBL/GenBank/DDBJ whole genome shotgun (WGS) entry which is preliminary data.</text>
</comment>
<dbReference type="EMBL" id="QJKC01000024">
    <property type="protein sequence ID" value="PXX41713.1"/>
    <property type="molecule type" value="Genomic_DNA"/>
</dbReference>
<evidence type="ECO:0000313" key="3">
    <source>
        <dbReference type="EMBL" id="PXX41713.1"/>
    </source>
</evidence>
<dbReference type="Proteomes" id="UP000248395">
    <property type="component" value="Unassembled WGS sequence"/>
</dbReference>
<evidence type="ECO:0000259" key="2">
    <source>
        <dbReference type="SMART" id="SM00014"/>
    </source>
</evidence>
<feature type="domain" description="Phosphatidic acid phosphatase type 2/haloperoxidase" evidence="2">
    <location>
        <begin position="808"/>
        <end position="917"/>
    </location>
</feature>
<dbReference type="OrthoDB" id="19542at2"/>
<dbReference type="Pfam" id="PF06082">
    <property type="entry name" value="YjbH"/>
    <property type="match status" value="2"/>
</dbReference>
<dbReference type="SUPFAM" id="SSF48317">
    <property type="entry name" value="Acid phosphatase/Vanadium-dependent haloperoxidase"/>
    <property type="match status" value="1"/>
</dbReference>
<keyword evidence="1" id="KW-0732">Signal</keyword>
<dbReference type="RefSeq" id="WP_110313767.1">
    <property type="nucleotide sequence ID" value="NZ_LNQU01000084.1"/>
</dbReference>
<dbReference type="InterPro" id="IPR000326">
    <property type="entry name" value="PAP2/HPO"/>
</dbReference>
<dbReference type="Pfam" id="PF01569">
    <property type="entry name" value="PAP2"/>
    <property type="match status" value="1"/>
</dbReference>
<keyword evidence="4" id="KW-1185">Reference proteome</keyword>
<name>A0A318J3J6_9NEIS</name>
<sequence length="945" mass="103915">MRIIFARKLFVTAMAMGLVGGVQAAPNLDGQDGYIKMPNALTGTDGTWSWGNSFDRPYSTTWTSVSFLPVVQAGFRYVGVIGVPGFTEEPYKSEYGRYKDKVFDVKIQLLPESRYLPAIAFGRLDLFGTNLWRADYIAMTKNFGSLEASLGYGSGLIDKAFGGLRWTPERFPSWSLVGEYDAHNYQKDFNSASTFASQRKKGVSTGIEYRWGWLSTQVAHQNATNSINFMVNIPLNEREFVPKFQEPGFYSPSELPTRPSAAQWQEDDSYQIKLAKALQKQDYALVSSSYANGTLSLNLTNTRISNVGRSVGRAVRTALYFMPLETKAIKVTHTEMSMPVVTYEFFNLPKLQEYLAGKINREQFNQYVLVRSADSSDLIVQDDQTATAIAAGLQEGIDFNVVSSEDGDIVQLRSRDSLLNRIKIAPKVSFFFNDPSGAYLYDLKAVANYDRRLGSGLYFNSEVGATIATNNTKNMKASNSLLPHVRSDVAEYINGSRVKIDQAVVNQFFKPGTDWYGRFSAGIYEEMFAGSGGQLLYSPAGKRWSADLSIDALRQRDIYGGLGFRHYDTLQTLLSVHYRLPYDMTATARAGQFLAKDEGLRFELKRRFRSGIEIGAWYTYTNAHDITSPGSPNSPYQDKGVFFSIPLGPMLTMDNRSVGNFALSPWSRDGGQMVASPGDLYGIVENSQRDASRFDGLGNFSERNDEINHPANANPIETFQPWPAVKLRLDDSVNEFPELSPLVQGSLLATGAIGIAALSDSRWDSLMKHGQHNRLLKYWGDGASAAPVIGAGLAGMAMAFGDERLQNTGFIALQAAAVSVAGNMAIKQVVNRARPGDGNGAWSTQPAGESRSSSSFASTHAAANFALVTPFASEYDAPWLYGVAAVASLGRTANRQHWLSDVVAGGLGGFAVGKWLWSSQRDASRYQTMFGLAPNSASITVQKSY</sequence>
<dbReference type="Gene3D" id="1.20.144.10">
    <property type="entry name" value="Phosphatidic acid phosphatase type 2/haloperoxidase"/>
    <property type="match status" value="1"/>
</dbReference>
<evidence type="ECO:0000313" key="4">
    <source>
        <dbReference type="Proteomes" id="UP000248395"/>
    </source>
</evidence>
<accession>A0A318J3J6</accession>
<dbReference type="InterPro" id="IPR010344">
    <property type="entry name" value="YbjH"/>
</dbReference>
<gene>
    <name evidence="3" type="ORF">DFR38_12436</name>
</gene>
<dbReference type="InterPro" id="IPR036938">
    <property type="entry name" value="PAP2/HPO_sf"/>
</dbReference>
<proteinExistence type="predicted"/>